<proteinExistence type="predicted"/>
<dbReference type="AlphaFoldDB" id="A0A2B4RBH5"/>
<evidence type="ECO:0000256" key="1">
    <source>
        <dbReference type="SAM" id="SignalP"/>
    </source>
</evidence>
<organism evidence="2 3">
    <name type="scientific">Stylophora pistillata</name>
    <name type="common">Smooth cauliflower coral</name>
    <dbReference type="NCBI Taxonomy" id="50429"/>
    <lineage>
        <taxon>Eukaryota</taxon>
        <taxon>Metazoa</taxon>
        <taxon>Cnidaria</taxon>
        <taxon>Anthozoa</taxon>
        <taxon>Hexacorallia</taxon>
        <taxon>Scleractinia</taxon>
        <taxon>Astrocoeniina</taxon>
        <taxon>Pocilloporidae</taxon>
        <taxon>Stylophora</taxon>
    </lineage>
</organism>
<dbReference type="PROSITE" id="PS51257">
    <property type="entry name" value="PROKAR_LIPOPROTEIN"/>
    <property type="match status" value="1"/>
</dbReference>
<evidence type="ECO:0000313" key="2">
    <source>
        <dbReference type="EMBL" id="PFX13717.1"/>
    </source>
</evidence>
<feature type="signal peptide" evidence="1">
    <location>
        <begin position="1"/>
        <end position="22"/>
    </location>
</feature>
<feature type="chain" id="PRO_5012608956" evidence="1">
    <location>
        <begin position="23"/>
        <end position="194"/>
    </location>
</feature>
<keyword evidence="1" id="KW-0732">Signal</keyword>
<dbReference type="Proteomes" id="UP000225706">
    <property type="component" value="Unassembled WGS sequence"/>
</dbReference>
<sequence>MADSKQVFAICMLLATISCVLCARECIPVHGYESCACYFPAVNDTRRYVNLLPLKINSSSPRFTSKTENDWYISYSPCGEFSAFVGENSTGTTSCSKTSVARWTNLSAHQCDSLGDEASGKFEMDVHNEFIKSNLTLKFRDERSGHRAVISLICNYSLPQNETFFEYVNTSNIQVDTYVSTQVLICFRRQHYLN</sequence>
<protein>
    <submittedName>
        <fullName evidence="2">Uncharacterized protein</fullName>
    </submittedName>
</protein>
<name>A0A2B4RBH5_STYPI</name>
<gene>
    <name evidence="2" type="ORF">AWC38_SpisGene22177</name>
</gene>
<dbReference type="OrthoDB" id="5976481at2759"/>
<comment type="caution">
    <text evidence="2">The sequence shown here is derived from an EMBL/GenBank/DDBJ whole genome shotgun (WGS) entry which is preliminary data.</text>
</comment>
<dbReference type="EMBL" id="LSMT01000910">
    <property type="protein sequence ID" value="PFX13717.1"/>
    <property type="molecule type" value="Genomic_DNA"/>
</dbReference>
<evidence type="ECO:0000313" key="3">
    <source>
        <dbReference type="Proteomes" id="UP000225706"/>
    </source>
</evidence>
<reference evidence="3" key="1">
    <citation type="journal article" date="2017" name="bioRxiv">
        <title>Comparative analysis of the genomes of Stylophora pistillata and Acropora digitifera provides evidence for extensive differences between species of corals.</title>
        <authorList>
            <person name="Voolstra C.R."/>
            <person name="Li Y."/>
            <person name="Liew Y.J."/>
            <person name="Baumgarten S."/>
            <person name="Zoccola D."/>
            <person name="Flot J.-F."/>
            <person name="Tambutte S."/>
            <person name="Allemand D."/>
            <person name="Aranda M."/>
        </authorList>
    </citation>
    <scope>NUCLEOTIDE SEQUENCE [LARGE SCALE GENOMIC DNA]</scope>
</reference>
<accession>A0A2B4RBH5</accession>
<keyword evidence="3" id="KW-1185">Reference proteome</keyword>